<dbReference type="CDD" id="cd01300">
    <property type="entry name" value="YtcJ_like"/>
    <property type="match status" value="1"/>
</dbReference>
<sequence>MSGIDLLFHSGHITTLDGAGTVAEAVAVADGRIRAVGTNTDIMALAGPGTRRIDLAGGSVLPGINDSHLHLQFFGLSRPPFSIDLSDRAVSSVREIREHIAGQARTRPPGGWIRGWGWTERHLRELAERGSGPTRDDLDPVSPDHPVLLTHFSGHAAWANSRALEIAGVTAATPDPDGGRVVRDPATAEPTGELHETAVALVADRVPEPTPAERREATAAAMAELNALGVTSVTDPVVTPPMLRDYLAMHRDGALRTRVTTLLNWTWPSVTTSAATIDEAMRYAGTGSGLGDDWLSIGGCKLFADGIPALRSAWMSRPYDDGCCGSLVTEGGDDAQRLSSLATLIETLHRHRFQVQVHATGDRACDGVVDALAAAAEADPWPDARHVLIHANLPGERAMKLMAAHGFVANTQALIKWQVSDALRGVVDEPTWHRNIPVRSLLDAGVVVADSSDAPVTYPDWRQGVETLVLRRTRHEGAVSGADQRLTREQALRAWTNAPAYQEGRERTKGHIAPGALADLTVLAEDVLAVDDEELHAVTPVMTVVGGDIVHDAR</sequence>
<dbReference type="Gene3D" id="3.10.310.70">
    <property type="match status" value="1"/>
</dbReference>
<accession>A0A838ABI8</accession>
<proteinExistence type="predicted"/>
<dbReference type="AlphaFoldDB" id="A0A838ABI8"/>
<keyword evidence="2" id="KW-0378">Hydrolase</keyword>
<dbReference type="EMBL" id="JACCKD010000004">
    <property type="protein sequence ID" value="MBA0126603.1"/>
    <property type="molecule type" value="Genomic_DNA"/>
</dbReference>
<protein>
    <submittedName>
        <fullName evidence="2">Amidohydrolase</fullName>
    </submittedName>
</protein>
<keyword evidence="3" id="KW-1185">Reference proteome</keyword>
<dbReference type="Pfam" id="PF07969">
    <property type="entry name" value="Amidohydro_3"/>
    <property type="match status" value="1"/>
</dbReference>
<dbReference type="PANTHER" id="PTHR22642:SF2">
    <property type="entry name" value="PROTEIN LONG AFTER FAR-RED 3"/>
    <property type="match status" value="1"/>
</dbReference>
<reference evidence="2 3" key="1">
    <citation type="submission" date="2020-07" db="EMBL/GenBank/DDBJ databases">
        <title>Genome of Haloechinothrix sp.</title>
        <authorList>
            <person name="Tang S.-K."/>
            <person name="Yang L."/>
            <person name="Zhu W.-Y."/>
        </authorList>
    </citation>
    <scope>NUCLEOTIDE SEQUENCE [LARGE SCALE GENOMIC DNA]</scope>
    <source>
        <strain evidence="2 3">YIM 98757</strain>
    </source>
</reference>
<dbReference type="Gene3D" id="3.20.20.140">
    <property type="entry name" value="Metal-dependent hydrolases"/>
    <property type="match status" value="1"/>
</dbReference>
<dbReference type="PANTHER" id="PTHR22642">
    <property type="entry name" value="IMIDAZOLONEPROPIONASE"/>
    <property type="match status" value="1"/>
</dbReference>
<dbReference type="InterPro" id="IPR033932">
    <property type="entry name" value="YtcJ-like"/>
</dbReference>
<evidence type="ECO:0000313" key="2">
    <source>
        <dbReference type="EMBL" id="MBA0126603.1"/>
    </source>
</evidence>
<dbReference type="InterPro" id="IPR013108">
    <property type="entry name" value="Amidohydro_3"/>
</dbReference>
<dbReference type="InterPro" id="IPR032466">
    <property type="entry name" value="Metal_Hydrolase"/>
</dbReference>
<dbReference type="RefSeq" id="WP_180893411.1">
    <property type="nucleotide sequence ID" value="NZ_JACCKD010000004.1"/>
</dbReference>
<comment type="caution">
    <text evidence="2">The sequence shown here is derived from an EMBL/GenBank/DDBJ whole genome shotgun (WGS) entry which is preliminary data.</text>
</comment>
<dbReference type="GO" id="GO:0016810">
    <property type="term" value="F:hydrolase activity, acting on carbon-nitrogen (but not peptide) bonds"/>
    <property type="evidence" value="ECO:0007669"/>
    <property type="project" value="InterPro"/>
</dbReference>
<dbReference type="SUPFAM" id="SSF51556">
    <property type="entry name" value="Metallo-dependent hydrolases"/>
    <property type="match status" value="1"/>
</dbReference>
<dbReference type="InterPro" id="IPR011059">
    <property type="entry name" value="Metal-dep_hydrolase_composite"/>
</dbReference>
<feature type="domain" description="Amidohydrolase 3" evidence="1">
    <location>
        <begin position="53"/>
        <end position="551"/>
    </location>
</feature>
<dbReference type="SUPFAM" id="SSF51338">
    <property type="entry name" value="Composite domain of metallo-dependent hydrolases"/>
    <property type="match status" value="1"/>
</dbReference>
<organism evidence="2 3">
    <name type="scientific">Haloechinothrix aidingensis</name>
    <dbReference type="NCBI Taxonomy" id="2752311"/>
    <lineage>
        <taxon>Bacteria</taxon>
        <taxon>Bacillati</taxon>
        <taxon>Actinomycetota</taxon>
        <taxon>Actinomycetes</taxon>
        <taxon>Pseudonocardiales</taxon>
        <taxon>Pseudonocardiaceae</taxon>
        <taxon>Haloechinothrix</taxon>
    </lineage>
</organism>
<dbReference type="Proteomes" id="UP000582974">
    <property type="component" value="Unassembled WGS sequence"/>
</dbReference>
<evidence type="ECO:0000313" key="3">
    <source>
        <dbReference type="Proteomes" id="UP000582974"/>
    </source>
</evidence>
<gene>
    <name evidence="2" type="ORF">H0B56_13710</name>
</gene>
<name>A0A838ABI8_9PSEU</name>
<evidence type="ECO:0000259" key="1">
    <source>
        <dbReference type="Pfam" id="PF07969"/>
    </source>
</evidence>
<dbReference type="Gene3D" id="2.30.40.10">
    <property type="entry name" value="Urease, subunit C, domain 1"/>
    <property type="match status" value="1"/>
</dbReference>